<feature type="domain" description="Major facilitator superfamily (MFS) profile" evidence="8">
    <location>
        <begin position="87"/>
        <end position="573"/>
    </location>
</feature>
<gene>
    <name evidence="9" type="ORF">WN55_01567</name>
</gene>
<evidence type="ECO:0000256" key="4">
    <source>
        <dbReference type="ARBA" id="ARBA00022692"/>
    </source>
</evidence>
<dbReference type="Pfam" id="PF00083">
    <property type="entry name" value="Sugar_tr"/>
    <property type="match status" value="1"/>
</dbReference>
<keyword evidence="5 7" id="KW-1133">Transmembrane helix</keyword>
<organism evidence="9 10">
    <name type="scientific">Dufourea novaeangliae</name>
    <name type="common">Sweat bee</name>
    <dbReference type="NCBI Taxonomy" id="178035"/>
    <lineage>
        <taxon>Eukaryota</taxon>
        <taxon>Metazoa</taxon>
        <taxon>Ecdysozoa</taxon>
        <taxon>Arthropoda</taxon>
        <taxon>Hexapoda</taxon>
        <taxon>Insecta</taxon>
        <taxon>Pterygota</taxon>
        <taxon>Neoptera</taxon>
        <taxon>Endopterygota</taxon>
        <taxon>Hymenoptera</taxon>
        <taxon>Apocrita</taxon>
        <taxon>Aculeata</taxon>
        <taxon>Apoidea</taxon>
        <taxon>Anthophila</taxon>
        <taxon>Halictidae</taxon>
        <taxon>Rophitinae</taxon>
        <taxon>Dufourea</taxon>
    </lineage>
</organism>
<feature type="transmembrane region" description="Helical" evidence="7">
    <location>
        <begin position="267"/>
        <end position="286"/>
    </location>
</feature>
<dbReference type="GO" id="GO:0022857">
    <property type="term" value="F:transmembrane transporter activity"/>
    <property type="evidence" value="ECO:0007669"/>
    <property type="project" value="InterPro"/>
</dbReference>
<dbReference type="STRING" id="178035.A0A154PHR1"/>
<dbReference type="EMBL" id="KQ434899">
    <property type="protein sequence ID" value="KZC10868.1"/>
    <property type="molecule type" value="Genomic_DNA"/>
</dbReference>
<evidence type="ECO:0000259" key="8">
    <source>
        <dbReference type="PROSITE" id="PS50850"/>
    </source>
</evidence>
<dbReference type="GO" id="GO:0016020">
    <property type="term" value="C:membrane"/>
    <property type="evidence" value="ECO:0007669"/>
    <property type="project" value="UniProtKB-SubCell"/>
</dbReference>
<feature type="transmembrane region" description="Helical" evidence="7">
    <location>
        <begin position="432"/>
        <end position="454"/>
    </location>
</feature>
<evidence type="ECO:0000256" key="2">
    <source>
        <dbReference type="ARBA" id="ARBA00008335"/>
    </source>
</evidence>
<proteinExistence type="inferred from homology"/>
<keyword evidence="4 7" id="KW-0812">Transmembrane</keyword>
<dbReference type="PROSITE" id="PS50850">
    <property type="entry name" value="MFS"/>
    <property type="match status" value="1"/>
</dbReference>
<dbReference type="Gene3D" id="1.20.1250.20">
    <property type="entry name" value="MFS general substrate transporter like domains"/>
    <property type="match status" value="1"/>
</dbReference>
<dbReference type="PANTHER" id="PTHR23511:SF36">
    <property type="entry name" value="EG:BACR7A4.13 PROTEIN-RELATED"/>
    <property type="match status" value="1"/>
</dbReference>
<feature type="transmembrane region" description="Helical" evidence="7">
    <location>
        <begin position="224"/>
        <end position="247"/>
    </location>
</feature>
<keyword evidence="3" id="KW-0813">Transport</keyword>
<dbReference type="OrthoDB" id="3936150at2759"/>
<feature type="transmembrane region" description="Helical" evidence="7">
    <location>
        <begin position="485"/>
        <end position="512"/>
    </location>
</feature>
<feature type="transmembrane region" description="Helical" evidence="7">
    <location>
        <begin position="519"/>
        <end position="542"/>
    </location>
</feature>
<protein>
    <submittedName>
        <fullName evidence="9">Synaptic vesicle glycoprotein 2C</fullName>
    </submittedName>
</protein>
<comment type="subcellular location">
    <subcellularLocation>
        <location evidence="1">Membrane</location>
        <topology evidence="1">Multi-pass membrane protein</topology>
    </subcellularLocation>
</comment>
<dbReference type="SUPFAM" id="SSF103473">
    <property type="entry name" value="MFS general substrate transporter"/>
    <property type="match status" value="1"/>
</dbReference>
<dbReference type="InterPro" id="IPR020846">
    <property type="entry name" value="MFS_dom"/>
</dbReference>
<evidence type="ECO:0000256" key="3">
    <source>
        <dbReference type="ARBA" id="ARBA00022448"/>
    </source>
</evidence>
<feature type="transmembrane region" description="Helical" evidence="7">
    <location>
        <begin position="461"/>
        <end position="479"/>
    </location>
</feature>
<keyword evidence="6 7" id="KW-0472">Membrane</keyword>
<accession>A0A154PHR1</accession>
<evidence type="ECO:0000313" key="10">
    <source>
        <dbReference type="Proteomes" id="UP000076502"/>
    </source>
</evidence>
<evidence type="ECO:0000256" key="1">
    <source>
        <dbReference type="ARBA" id="ARBA00004141"/>
    </source>
</evidence>
<keyword evidence="10" id="KW-1185">Reference proteome</keyword>
<dbReference type="InterPro" id="IPR005828">
    <property type="entry name" value="MFS_sugar_transport-like"/>
</dbReference>
<feature type="transmembrane region" description="Helical" evidence="7">
    <location>
        <begin position="138"/>
        <end position="157"/>
    </location>
</feature>
<feature type="transmembrane region" description="Helical" evidence="7">
    <location>
        <begin position="187"/>
        <end position="212"/>
    </location>
</feature>
<dbReference type="InterPro" id="IPR036259">
    <property type="entry name" value="MFS_trans_sf"/>
</dbReference>
<dbReference type="AlphaFoldDB" id="A0A154PHR1"/>
<evidence type="ECO:0000256" key="6">
    <source>
        <dbReference type="ARBA" id="ARBA00023136"/>
    </source>
</evidence>
<comment type="similarity">
    <text evidence="2">Belongs to the major facilitator superfamily.</text>
</comment>
<reference evidence="9 10" key="1">
    <citation type="submission" date="2015-07" db="EMBL/GenBank/DDBJ databases">
        <title>The genome of Dufourea novaeangliae.</title>
        <authorList>
            <person name="Pan H."/>
            <person name="Kapheim K."/>
        </authorList>
    </citation>
    <scope>NUCLEOTIDE SEQUENCE [LARGE SCALE GENOMIC DNA]</scope>
    <source>
        <strain evidence="9">0120121106</strain>
        <tissue evidence="9">Whole body</tissue>
    </source>
</reference>
<dbReference type="Proteomes" id="UP000076502">
    <property type="component" value="Unassembled WGS sequence"/>
</dbReference>
<evidence type="ECO:0000313" key="9">
    <source>
        <dbReference type="EMBL" id="KZC10868.1"/>
    </source>
</evidence>
<evidence type="ECO:0000256" key="5">
    <source>
        <dbReference type="ARBA" id="ARBA00022989"/>
    </source>
</evidence>
<feature type="transmembrane region" description="Helical" evidence="7">
    <location>
        <begin position="548"/>
        <end position="568"/>
    </location>
</feature>
<sequence length="576" mass="63950">MNSLEYRRAKEASQDYRVQQMKTNQLMFIKDDPLPPVENQMEDYGSSQNALDSKISVSVIPDKFVGQNNNNPGEDAQKKKPADFETAIAAAGYGKFQYLLLVAIIPVTWATSIDTSNVAIILPSAECDLEITFFQKGLLNAITFGGMVTSGFLWGYIADVRGRKTVFIYGYLADGICNVLSGFSQNFWMLAFFKFLSGFIISGPHASIVTYCSEFYGIKGRMRIPLILGFSVSFGNIVTAGLAWLVVPQPWSIVLWDGSFVYNSWRIFLSLCGVPMLVGVVCLTFFPESPKFLMSRGRNKEALKVFQMIYRLNTGRPAEEYPIQSLEDESCKKSTNGTLQNGKSQGIAIFFYPHLPWIVLVTALQFGTMLATNTIRLWQPELFTILGNFESMNYNTTGNESSFCEIMDLSTVQKAAQVEELTCVNKVVNESIYMNTVLMSTTGSILILVARFVLHVLNHKNLLSICYGIAFICIVYMNWSTNTWVTLILTCIFTGLTNTTVNIVVGVAVILFPTSLRTIAVSLVMCSGRTGSIIGNILFPVLLGYGCLAPMIALSGFVFMCIVITRLLPLSKRTKK</sequence>
<name>A0A154PHR1_DUFNO</name>
<feature type="transmembrane region" description="Helical" evidence="7">
    <location>
        <begin position="349"/>
        <end position="371"/>
    </location>
</feature>
<dbReference type="PANTHER" id="PTHR23511">
    <property type="entry name" value="SYNAPTIC VESICLE GLYCOPROTEIN 2"/>
    <property type="match status" value="1"/>
</dbReference>
<evidence type="ECO:0000256" key="7">
    <source>
        <dbReference type="SAM" id="Phobius"/>
    </source>
</evidence>